<keyword evidence="3" id="KW-1185">Reference proteome</keyword>
<organism evidence="1">
    <name type="scientific">Cladocopium goreaui</name>
    <dbReference type="NCBI Taxonomy" id="2562237"/>
    <lineage>
        <taxon>Eukaryota</taxon>
        <taxon>Sar</taxon>
        <taxon>Alveolata</taxon>
        <taxon>Dinophyceae</taxon>
        <taxon>Suessiales</taxon>
        <taxon>Symbiodiniaceae</taxon>
        <taxon>Cladocopium</taxon>
    </lineage>
</organism>
<reference evidence="2" key="2">
    <citation type="submission" date="2024-04" db="EMBL/GenBank/DDBJ databases">
        <authorList>
            <person name="Chen Y."/>
            <person name="Shah S."/>
            <person name="Dougan E. K."/>
            <person name="Thang M."/>
            <person name="Chan C."/>
        </authorList>
    </citation>
    <scope>NUCLEOTIDE SEQUENCE [LARGE SCALE GENOMIC DNA]</scope>
</reference>
<evidence type="ECO:0000313" key="1">
    <source>
        <dbReference type="EMBL" id="CAI3981381.1"/>
    </source>
</evidence>
<sequence length="123" mass="13619">MALPDLDDHLAENGVDPALSSHLISSDPPAIRYGFPPSASAEDISSPTFHIQLYSGPSFCQRRVDSHTAHLIISNNLTAPELTAHYWQFDIKLSLAQRIYIKFIHLHAGLGCEFAILPQFADH</sequence>
<evidence type="ECO:0000313" key="2">
    <source>
        <dbReference type="EMBL" id="CAL1134756.1"/>
    </source>
</evidence>
<dbReference type="Proteomes" id="UP001152797">
    <property type="component" value="Unassembled WGS sequence"/>
</dbReference>
<comment type="caution">
    <text evidence="1">The sequence shown here is derived from an EMBL/GenBank/DDBJ whole genome shotgun (WGS) entry which is preliminary data.</text>
</comment>
<accession>A0A9P1FMJ1</accession>
<protein>
    <submittedName>
        <fullName evidence="1">Uncharacterized protein</fullName>
    </submittedName>
</protein>
<dbReference type="EMBL" id="CAMXCT010000628">
    <property type="protein sequence ID" value="CAI3981381.1"/>
    <property type="molecule type" value="Genomic_DNA"/>
</dbReference>
<dbReference type="EMBL" id="CAMXCT020000628">
    <property type="protein sequence ID" value="CAL1134756.1"/>
    <property type="molecule type" value="Genomic_DNA"/>
</dbReference>
<proteinExistence type="predicted"/>
<dbReference type="AlphaFoldDB" id="A0A9P1FMJ1"/>
<dbReference type="EMBL" id="CAMXCT030000628">
    <property type="protein sequence ID" value="CAL4768693.1"/>
    <property type="molecule type" value="Genomic_DNA"/>
</dbReference>
<gene>
    <name evidence="1" type="ORF">C1SCF055_LOCUS9177</name>
</gene>
<evidence type="ECO:0000313" key="3">
    <source>
        <dbReference type="Proteomes" id="UP001152797"/>
    </source>
</evidence>
<name>A0A9P1FMJ1_9DINO</name>
<reference evidence="1" key="1">
    <citation type="submission" date="2022-10" db="EMBL/GenBank/DDBJ databases">
        <authorList>
            <person name="Chen Y."/>
            <person name="Dougan E. K."/>
            <person name="Chan C."/>
            <person name="Rhodes N."/>
            <person name="Thang M."/>
        </authorList>
    </citation>
    <scope>NUCLEOTIDE SEQUENCE</scope>
</reference>